<dbReference type="EMBL" id="CP036263">
    <property type="protein sequence ID" value="QDS97128.1"/>
    <property type="molecule type" value="Genomic_DNA"/>
</dbReference>
<accession>A0A517MQG8</accession>
<gene>
    <name evidence="2" type="ORF">HG15A2_03880</name>
</gene>
<protein>
    <submittedName>
        <fullName evidence="2">Uncharacterized protein</fullName>
    </submittedName>
</protein>
<name>A0A517MQG8_9BACT</name>
<dbReference type="AlphaFoldDB" id="A0A517MQG8"/>
<evidence type="ECO:0000313" key="3">
    <source>
        <dbReference type="Proteomes" id="UP000319852"/>
    </source>
</evidence>
<dbReference type="RefSeq" id="WP_145057262.1">
    <property type="nucleotide sequence ID" value="NZ_CP036263.1"/>
</dbReference>
<proteinExistence type="predicted"/>
<organism evidence="2 3">
    <name type="scientific">Adhaeretor mobilis</name>
    <dbReference type="NCBI Taxonomy" id="1930276"/>
    <lineage>
        <taxon>Bacteria</taxon>
        <taxon>Pseudomonadati</taxon>
        <taxon>Planctomycetota</taxon>
        <taxon>Planctomycetia</taxon>
        <taxon>Pirellulales</taxon>
        <taxon>Lacipirellulaceae</taxon>
        <taxon>Adhaeretor</taxon>
    </lineage>
</organism>
<feature type="compositionally biased region" description="Polar residues" evidence="1">
    <location>
        <begin position="50"/>
        <end position="60"/>
    </location>
</feature>
<evidence type="ECO:0000256" key="1">
    <source>
        <dbReference type="SAM" id="MobiDB-lite"/>
    </source>
</evidence>
<dbReference type="Proteomes" id="UP000319852">
    <property type="component" value="Chromosome"/>
</dbReference>
<keyword evidence="3" id="KW-1185">Reference proteome</keyword>
<sequence>MVSKLALSLAITTTMGLGFVVNPSDSESENLDVLKTARSYKDGGGYNKNWKGSGTQGNRI</sequence>
<reference evidence="2 3" key="1">
    <citation type="submission" date="2019-02" db="EMBL/GenBank/DDBJ databases">
        <title>Deep-cultivation of Planctomycetes and their phenomic and genomic characterization uncovers novel biology.</title>
        <authorList>
            <person name="Wiegand S."/>
            <person name="Jogler M."/>
            <person name="Boedeker C."/>
            <person name="Pinto D."/>
            <person name="Vollmers J."/>
            <person name="Rivas-Marin E."/>
            <person name="Kohn T."/>
            <person name="Peeters S.H."/>
            <person name="Heuer A."/>
            <person name="Rast P."/>
            <person name="Oberbeckmann S."/>
            <person name="Bunk B."/>
            <person name="Jeske O."/>
            <person name="Meyerdierks A."/>
            <person name="Storesund J.E."/>
            <person name="Kallscheuer N."/>
            <person name="Luecker S."/>
            <person name="Lage O.M."/>
            <person name="Pohl T."/>
            <person name="Merkel B.J."/>
            <person name="Hornburger P."/>
            <person name="Mueller R.-W."/>
            <person name="Bruemmer F."/>
            <person name="Labrenz M."/>
            <person name="Spormann A.M."/>
            <person name="Op den Camp H."/>
            <person name="Overmann J."/>
            <person name="Amann R."/>
            <person name="Jetten M.S.M."/>
            <person name="Mascher T."/>
            <person name="Medema M.H."/>
            <person name="Devos D.P."/>
            <person name="Kaster A.-K."/>
            <person name="Ovreas L."/>
            <person name="Rohde M."/>
            <person name="Galperin M.Y."/>
            <person name="Jogler C."/>
        </authorList>
    </citation>
    <scope>NUCLEOTIDE SEQUENCE [LARGE SCALE GENOMIC DNA]</scope>
    <source>
        <strain evidence="2 3">HG15A2</strain>
    </source>
</reference>
<feature type="region of interest" description="Disordered" evidence="1">
    <location>
        <begin position="40"/>
        <end position="60"/>
    </location>
</feature>
<evidence type="ECO:0000313" key="2">
    <source>
        <dbReference type="EMBL" id="QDS97128.1"/>
    </source>
</evidence>
<dbReference type="KEGG" id="amob:HG15A2_03880"/>